<evidence type="ECO:0000313" key="2">
    <source>
        <dbReference type="EMBL" id="MDT8998212.1"/>
    </source>
</evidence>
<feature type="region of interest" description="Disordered" evidence="1">
    <location>
        <begin position="1"/>
        <end position="109"/>
    </location>
</feature>
<dbReference type="RefSeq" id="WP_315648524.1">
    <property type="nucleotide sequence ID" value="NZ_JAVXZY010000001.1"/>
</dbReference>
<feature type="compositionally biased region" description="Polar residues" evidence="1">
    <location>
        <begin position="58"/>
        <end position="73"/>
    </location>
</feature>
<accession>A0ABU3P7D4</accession>
<feature type="compositionally biased region" description="Low complexity" evidence="1">
    <location>
        <begin position="1"/>
        <end position="34"/>
    </location>
</feature>
<evidence type="ECO:0000256" key="1">
    <source>
        <dbReference type="SAM" id="MobiDB-lite"/>
    </source>
</evidence>
<protein>
    <submittedName>
        <fullName evidence="2">Uncharacterized protein</fullName>
    </submittedName>
</protein>
<name>A0ABU3P7D4_9BURK</name>
<evidence type="ECO:0000313" key="3">
    <source>
        <dbReference type="Proteomes" id="UP001246372"/>
    </source>
</evidence>
<proteinExistence type="predicted"/>
<dbReference type="EMBL" id="JAVXZY010000001">
    <property type="protein sequence ID" value="MDT8998212.1"/>
    <property type="molecule type" value="Genomic_DNA"/>
</dbReference>
<comment type="caution">
    <text evidence="2">The sequence shown here is derived from an EMBL/GenBank/DDBJ whole genome shotgun (WGS) entry which is preliminary data.</text>
</comment>
<organism evidence="2 3">
    <name type="scientific">Roseateles aquae</name>
    <dbReference type="NCBI Taxonomy" id="3077235"/>
    <lineage>
        <taxon>Bacteria</taxon>
        <taxon>Pseudomonadati</taxon>
        <taxon>Pseudomonadota</taxon>
        <taxon>Betaproteobacteria</taxon>
        <taxon>Burkholderiales</taxon>
        <taxon>Sphaerotilaceae</taxon>
        <taxon>Roseateles</taxon>
    </lineage>
</organism>
<sequence>MSTSKQRLSSPARAAAPLQAAAANAGGLAADASSPRQLAQGAQIAQLERKTKGHSRGASHSTTGPTGKTTSHQPGKGRTEDPRKSAAKNRKRDRMLQANVANSIAKDKK</sequence>
<gene>
    <name evidence="2" type="ORF">RQP53_02865</name>
</gene>
<reference evidence="2" key="1">
    <citation type="submission" date="2023-09" db="EMBL/GenBank/DDBJ databases">
        <title>Paucibacter sp. APW11 Genome sequencing and assembly.</title>
        <authorList>
            <person name="Kim I."/>
        </authorList>
    </citation>
    <scope>NUCLEOTIDE SEQUENCE</scope>
    <source>
        <strain evidence="2">APW11</strain>
    </source>
</reference>
<keyword evidence="3" id="KW-1185">Reference proteome</keyword>
<dbReference type="Proteomes" id="UP001246372">
    <property type="component" value="Unassembled WGS sequence"/>
</dbReference>